<proteinExistence type="predicted"/>
<sequence length="246" mass="28896">MNNDITNEMKKEAQSFTGYLSRMRDRIETHEAQPKTQLHPMLTTKAMDDEMRMNGLRVKPEARKGRDFFNTTQNAETLQVFNSMLNVRDIRSKYEKMDSRDVTAQHKIQDTRDLAYRNMELTHKQERQEAKEMAHLLEPQHKFEKAYFAAQESSYLNEPDAQKKYLQAHQAYKEYYADKFGISTNQQVPVEKPAYVPKINNELKVNPIVEKYKTQQEQVKSEPVVQPEQTKAIVKNIGAMRQKFGM</sequence>
<keyword evidence="2" id="KW-1185">Reference proteome</keyword>
<organism evidence="1 2">
    <name type="scientific">Diaphorobacter aerolatus</name>
    <dbReference type="NCBI Taxonomy" id="1288495"/>
    <lineage>
        <taxon>Bacteria</taxon>
        <taxon>Pseudomonadati</taxon>
        <taxon>Pseudomonadota</taxon>
        <taxon>Betaproteobacteria</taxon>
        <taxon>Burkholderiales</taxon>
        <taxon>Comamonadaceae</taxon>
        <taxon>Diaphorobacter</taxon>
    </lineage>
</organism>
<dbReference type="KEGG" id="daer:H9K75_20870"/>
<name>A0A7H0GJA9_9BURK</name>
<gene>
    <name evidence="1" type="ORF">H9K75_20870</name>
</gene>
<protein>
    <submittedName>
        <fullName evidence="1">Uncharacterized protein</fullName>
    </submittedName>
</protein>
<dbReference type="EMBL" id="CP060783">
    <property type="protein sequence ID" value="QNP48375.1"/>
    <property type="molecule type" value="Genomic_DNA"/>
</dbReference>
<dbReference type="RefSeq" id="WP_187723973.1">
    <property type="nucleotide sequence ID" value="NZ_CP060783.1"/>
</dbReference>
<reference evidence="1 2" key="1">
    <citation type="submission" date="2020-08" db="EMBL/GenBank/DDBJ databases">
        <title>Genome sequence of Diaphorobacter aerolatus KACC 16536T.</title>
        <authorList>
            <person name="Hyun D.-W."/>
            <person name="Bae J.-W."/>
        </authorList>
    </citation>
    <scope>NUCLEOTIDE SEQUENCE [LARGE SCALE GENOMIC DNA]</scope>
    <source>
        <strain evidence="1 2">KACC 16536</strain>
    </source>
</reference>
<accession>A0A7H0GJA9</accession>
<evidence type="ECO:0000313" key="1">
    <source>
        <dbReference type="EMBL" id="QNP48375.1"/>
    </source>
</evidence>
<dbReference type="Proteomes" id="UP000516028">
    <property type="component" value="Chromosome"/>
</dbReference>
<evidence type="ECO:0000313" key="2">
    <source>
        <dbReference type="Proteomes" id="UP000516028"/>
    </source>
</evidence>
<dbReference type="AlphaFoldDB" id="A0A7H0GJA9"/>